<dbReference type="Gene3D" id="3.30.950.30">
    <property type="entry name" value="Schlafen, AAA domain"/>
    <property type="match status" value="1"/>
</dbReference>
<dbReference type="PANTHER" id="PTHR30595">
    <property type="entry name" value="GLPR-RELATED TRANSCRIPTIONAL REPRESSOR"/>
    <property type="match status" value="1"/>
</dbReference>
<dbReference type="InterPro" id="IPR038461">
    <property type="entry name" value="Schlafen_AlbA_2_dom_sf"/>
</dbReference>
<organism evidence="2 3">
    <name type="scientific">Deinococcus peraridilitoris (strain DSM 19664 / LMG 22246 / CIP 109416 / KR-200)</name>
    <dbReference type="NCBI Taxonomy" id="937777"/>
    <lineage>
        <taxon>Bacteria</taxon>
        <taxon>Thermotogati</taxon>
        <taxon>Deinococcota</taxon>
        <taxon>Deinococci</taxon>
        <taxon>Deinococcales</taxon>
        <taxon>Deinococcaceae</taxon>
        <taxon>Deinococcus</taxon>
    </lineage>
</organism>
<gene>
    <name evidence="2" type="ordered locus">Deipe_1916</name>
</gene>
<dbReference type="OrthoDB" id="9807907at2"/>
<reference evidence="3" key="1">
    <citation type="submission" date="2012-03" db="EMBL/GenBank/DDBJ databases">
        <title>Complete sequence of chromosome of Deinococcus peraridilitoris DSM 19664.</title>
        <authorList>
            <person name="Lucas S."/>
            <person name="Copeland A."/>
            <person name="Lapidus A."/>
            <person name="Glavina del Rio T."/>
            <person name="Dalin E."/>
            <person name="Tice H."/>
            <person name="Bruce D."/>
            <person name="Goodwin L."/>
            <person name="Pitluck S."/>
            <person name="Peters L."/>
            <person name="Mikhailova N."/>
            <person name="Lu M."/>
            <person name="Kyrpides N."/>
            <person name="Mavromatis K."/>
            <person name="Ivanova N."/>
            <person name="Brettin T."/>
            <person name="Detter J.C."/>
            <person name="Han C."/>
            <person name="Larimer F."/>
            <person name="Land M."/>
            <person name="Hauser L."/>
            <person name="Markowitz V."/>
            <person name="Cheng J.-F."/>
            <person name="Hugenholtz P."/>
            <person name="Woyke T."/>
            <person name="Wu D."/>
            <person name="Pukall R."/>
            <person name="Steenblock K."/>
            <person name="Brambilla E."/>
            <person name="Klenk H.-P."/>
            <person name="Eisen J.A."/>
        </authorList>
    </citation>
    <scope>NUCLEOTIDE SEQUENCE [LARGE SCALE GENOMIC DNA]</scope>
    <source>
        <strain evidence="3">DSM 19664 / LMG 22246 / CIP 109416 / KR-200</strain>
    </source>
</reference>
<accession>L0A333</accession>
<dbReference type="AlphaFoldDB" id="L0A333"/>
<sequence length="641" mass="72351">MTAPPNVQSFADVLLLREAVDVEVKRAQGQHGRGELPHDFWPSYSALANTDGGLIVLGVRERPDKTLQLLGLPDVERVRTDLWNLLNNRQKISANVLQDRDVQVLREGECQLLLVRVPRADRRQRPVYVGVNPLEGTYRRNHAGDYLCSPDEVRRMFADAEPDSWPDSRILPGYSLDDLNTDTLTAYRNAFKSAKPGHRWLDLDDQGLLGQLGGWRRDRTSGEEGLTLAGLLMFSEYEVIRDVIPNFWLDYREVDPEQPEQRWSDRLTMDGTWSGNLYDFYRLTYRRLVRDLRVPFQLRAGQRIDDTPVHEALREALANALAHADYGGSGGVVILKERDGFSFRNPGTLRLPLEQVLEGGHTDPRNNSLHRMFLMMGAGERAGSGIPKILGAWHDQHWRAPNLLEDVRPDTVTLKLTMQSLLPDSAAQALRERFGAEFDALSHDERLALVTADVEGFVTNERLQGITRLHSADITSMLGSLANRRMLHPEGAGRWTRYHLSEARESTMLSLWEAAQLGVGGRSDLLQDDHTVAVDEAQLAVDEIPVAVDEARQHPPQDQAPLRKRVRNRDEMEQAILRACSGRYLTLVELGRVLGRSPVTLGNQYIPRLVGTGRLTLLYPEAPRRKGQAYRTAEPPSQERA</sequence>
<dbReference type="eggNOG" id="COG2865">
    <property type="taxonomic scope" value="Bacteria"/>
</dbReference>
<dbReference type="STRING" id="937777.Deipe_1916"/>
<dbReference type="Pfam" id="PF13749">
    <property type="entry name" value="HATPase_c_4"/>
    <property type="match status" value="1"/>
</dbReference>
<dbReference type="PANTHER" id="PTHR30595:SF6">
    <property type="entry name" value="SCHLAFEN ALBA-2 DOMAIN-CONTAINING PROTEIN"/>
    <property type="match status" value="1"/>
</dbReference>
<dbReference type="Gene3D" id="3.30.565.60">
    <property type="match status" value="1"/>
</dbReference>
<dbReference type="HOGENOM" id="CLU_024970_0_0_0"/>
<dbReference type="PATRIC" id="fig|937777.3.peg.1920"/>
<protein>
    <submittedName>
        <fullName evidence="2">Putative transcriptional regulator with HTH domain protein</fullName>
    </submittedName>
</protein>
<dbReference type="KEGG" id="dpd:Deipe_1916"/>
<name>L0A333_DEIPD</name>
<dbReference type="EMBL" id="CP003382">
    <property type="protein sequence ID" value="AFZ67420.1"/>
    <property type="molecule type" value="Genomic_DNA"/>
</dbReference>
<dbReference type="InterPro" id="IPR038475">
    <property type="entry name" value="RecG_C_sf"/>
</dbReference>
<evidence type="ECO:0000313" key="3">
    <source>
        <dbReference type="Proteomes" id="UP000010467"/>
    </source>
</evidence>
<keyword evidence="3" id="KW-1185">Reference proteome</keyword>
<proteinExistence type="predicted"/>
<dbReference type="RefSeq" id="WP_015235725.1">
    <property type="nucleotide sequence ID" value="NC_019793.1"/>
</dbReference>
<dbReference type="Proteomes" id="UP000010467">
    <property type="component" value="Chromosome"/>
</dbReference>
<feature type="region of interest" description="Disordered" evidence="1">
    <location>
        <begin position="622"/>
        <end position="641"/>
    </location>
</feature>
<evidence type="ECO:0000313" key="2">
    <source>
        <dbReference type="EMBL" id="AFZ67420.1"/>
    </source>
</evidence>
<evidence type="ECO:0000256" key="1">
    <source>
        <dbReference type="SAM" id="MobiDB-lite"/>
    </source>
</evidence>